<evidence type="ECO:0000313" key="4">
    <source>
        <dbReference type="Proteomes" id="UP000187203"/>
    </source>
</evidence>
<dbReference type="GO" id="GO:0005524">
    <property type="term" value="F:ATP binding"/>
    <property type="evidence" value="ECO:0007669"/>
    <property type="project" value="InterPro"/>
</dbReference>
<dbReference type="Proteomes" id="UP000187203">
    <property type="component" value="Unassembled WGS sequence"/>
</dbReference>
<feature type="region of interest" description="Disordered" evidence="1">
    <location>
        <begin position="145"/>
        <end position="168"/>
    </location>
</feature>
<evidence type="ECO:0000313" key="3">
    <source>
        <dbReference type="EMBL" id="OMP11308.1"/>
    </source>
</evidence>
<dbReference type="AlphaFoldDB" id="A0A1R3KWA3"/>
<dbReference type="GO" id="GO:0004672">
    <property type="term" value="F:protein kinase activity"/>
    <property type="evidence" value="ECO:0007669"/>
    <property type="project" value="InterPro"/>
</dbReference>
<dbReference type="InterPro" id="IPR000719">
    <property type="entry name" value="Prot_kinase_dom"/>
</dbReference>
<dbReference type="InterPro" id="IPR011009">
    <property type="entry name" value="Kinase-like_dom_sf"/>
</dbReference>
<dbReference type="PROSITE" id="PS50011">
    <property type="entry name" value="PROTEIN_KINASE_DOM"/>
    <property type="match status" value="1"/>
</dbReference>
<dbReference type="EMBL" id="AWUE01010785">
    <property type="protein sequence ID" value="OMP11308.1"/>
    <property type="molecule type" value="Genomic_DNA"/>
</dbReference>
<evidence type="ECO:0000256" key="1">
    <source>
        <dbReference type="SAM" id="MobiDB-lite"/>
    </source>
</evidence>
<keyword evidence="4" id="KW-1185">Reference proteome</keyword>
<dbReference type="PANTHER" id="PTHR46146:SF3">
    <property type="entry name" value="SERINE_THREONINE-PROTEIN KINASE-LIKE PROTEIN CCR3-RELATED"/>
    <property type="match status" value="1"/>
</dbReference>
<feature type="compositionally biased region" description="Polar residues" evidence="1">
    <location>
        <begin position="154"/>
        <end position="168"/>
    </location>
</feature>
<comment type="caution">
    <text evidence="3">The sequence shown here is derived from an EMBL/GenBank/DDBJ whole genome shotgun (WGS) entry which is preliminary data.</text>
</comment>
<dbReference type="OrthoDB" id="986425at2759"/>
<proteinExistence type="predicted"/>
<gene>
    <name evidence="3" type="ORF">COLO4_03899</name>
</gene>
<dbReference type="InterPro" id="IPR001245">
    <property type="entry name" value="Ser-Thr/Tyr_kinase_cat_dom"/>
</dbReference>
<dbReference type="STRING" id="93759.A0A1R3KWA3"/>
<name>A0A1R3KWA3_9ROSI</name>
<dbReference type="Gene3D" id="1.10.510.10">
    <property type="entry name" value="Transferase(Phosphotransferase) domain 1"/>
    <property type="match status" value="1"/>
</dbReference>
<dbReference type="PANTHER" id="PTHR46146">
    <property type="entry name" value="SERINE/THREONINE-PROTEIN KINASE-LIKE PROTEIN CCR4"/>
    <property type="match status" value="1"/>
</dbReference>
<sequence length="168" mass="18921">MSKAPIKIELPRFRYDSLTTTLVGGTMGYLDPEFFRNETLVTDKSDVYSFGVVLFEVLCGRKVIKRDVEEEDQGNKRPSLGEVEAALELALEIQIEADSKWRLLYEEVGFTLSAFNISDYVVDLFEPHESSSNVHSFKSEGTISDISEGLQHGSPDNYNRGYSSDSDF</sequence>
<protein>
    <recommendedName>
        <fullName evidence="2">Protein kinase domain-containing protein</fullName>
    </recommendedName>
</protein>
<accession>A0A1R3KWA3</accession>
<feature type="domain" description="Protein kinase" evidence="2">
    <location>
        <begin position="1"/>
        <end position="121"/>
    </location>
</feature>
<dbReference type="Pfam" id="PF07714">
    <property type="entry name" value="PK_Tyr_Ser-Thr"/>
    <property type="match status" value="1"/>
</dbReference>
<reference evidence="4" key="1">
    <citation type="submission" date="2013-09" db="EMBL/GenBank/DDBJ databases">
        <title>Corchorus olitorius genome sequencing.</title>
        <authorList>
            <person name="Alam M."/>
            <person name="Haque M.S."/>
            <person name="Islam M.S."/>
            <person name="Emdad E.M."/>
            <person name="Islam M.M."/>
            <person name="Ahmed B."/>
            <person name="Halim A."/>
            <person name="Hossen Q.M.M."/>
            <person name="Hossain M.Z."/>
            <person name="Ahmed R."/>
            <person name="Khan M.M."/>
            <person name="Islam R."/>
            <person name="Rashid M.M."/>
            <person name="Khan S.A."/>
            <person name="Rahman M.S."/>
            <person name="Alam M."/>
            <person name="Yahiya A.S."/>
            <person name="Khan M.S."/>
            <person name="Azam M.S."/>
            <person name="Haque T."/>
            <person name="Lashkar M.Z.H."/>
            <person name="Akhand A.I."/>
            <person name="Morshed G."/>
            <person name="Roy S."/>
            <person name="Uddin K.S."/>
            <person name="Rabeya T."/>
            <person name="Hossain A.S."/>
            <person name="Chowdhury A."/>
            <person name="Snigdha A.R."/>
            <person name="Mortoza M.S."/>
            <person name="Matin S.A."/>
            <person name="Hoque S.M.E."/>
            <person name="Islam M.K."/>
            <person name="Roy D.K."/>
            <person name="Haider R."/>
            <person name="Moosa M.M."/>
            <person name="Elias S.M."/>
            <person name="Hasan A.M."/>
            <person name="Jahan S."/>
            <person name="Shafiuddin M."/>
            <person name="Mahmood N."/>
            <person name="Shommy N.S."/>
        </authorList>
    </citation>
    <scope>NUCLEOTIDE SEQUENCE [LARGE SCALE GENOMIC DNA]</scope>
    <source>
        <strain evidence="4">cv. O-4</strain>
    </source>
</reference>
<organism evidence="3 4">
    <name type="scientific">Corchorus olitorius</name>
    <dbReference type="NCBI Taxonomy" id="93759"/>
    <lineage>
        <taxon>Eukaryota</taxon>
        <taxon>Viridiplantae</taxon>
        <taxon>Streptophyta</taxon>
        <taxon>Embryophyta</taxon>
        <taxon>Tracheophyta</taxon>
        <taxon>Spermatophyta</taxon>
        <taxon>Magnoliopsida</taxon>
        <taxon>eudicotyledons</taxon>
        <taxon>Gunneridae</taxon>
        <taxon>Pentapetalae</taxon>
        <taxon>rosids</taxon>
        <taxon>malvids</taxon>
        <taxon>Malvales</taxon>
        <taxon>Malvaceae</taxon>
        <taxon>Grewioideae</taxon>
        <taxon>Apeibeae</taxon>
        <taxon>Corchorus</taxon>
    </lineage>
</organism>
<evidence type="ECO:0000259" key="2">
    <source>
        <dbReference type="PROSITE" id="PS50011"/>
    </source>
</evidence>
<dbReference type="SUPFAM" id="SSF56112">
    <property type="entry name" value="Protein kinase-like (PK-like)"/>
    <property type="match status" value="1"/>
</dbReference>